<dbReference type="SUPFAM" id="SSF55464">
    <property type="entry name" value="Origin of replication-binding domain, RBD-like"/>
    <property type="match status" value="1"/>
</dbReference>
<accession>B4ERK2</accession>
<evidence type="ECO:0000313" key="1">
    <source>
        <dbReference type="EMBL" id="CAP12618.1"/>
    </source>
</evidence>
<protein>
    <submittedName>
        <fullName evidence="1">Truncated Rep A protein</fullName>
    </submittedName>
</protein>
<name>B4ERK2_9GEMI</name>
<dbReference type="EMBL" id="AM900416">
    <property type="protein sequence ID" value="CAP12618.1"/>
    <property type="molecule type" value="Genomic_DNA"/>
</dbReference>
<reference evidence="1" key="1">
    <citation type="journal article" date="2008" name="Arch. Virol.">
        <title>Two dicot-infecting mastreviruses (family Geminiviridae) occur in Pakistan.</title>
        <authorList>
            <person name="Nahid N."/>
            <person name="Amin I."/>
            <person name="Mansoor S."/>
            <person name="Rybicki E.P."/>
            <person name="van der Walt E."/>
            <person name="Briddon R.W."/>
        </authorList>
    </citation>
    <scope>NUCLEOTIDE SEQUENCE</scope>
    <source>
        <tissue evidence="1">Leaf</tissue>
    </source>
</reference>
<proteinExistence type="predicted"/>
<gene>
    <name evidence="1" type="primary">C1</name>
</gene>
<sequence>MPSANKNFRFQSKYVFLTYPKCSSQ</sequence>
<organism evidence="1">
    <name type="scientific">Chickpea chlorotic dwarf virus</name>
    <dbReference type="NCBI Taxonomy" id="463360"/>
    <lineage>
        <taxon>Viruses</taxon>
        <taxon>Monodnaviria</taxon>
        <taxon>Shotokuvirae</taxon>
        <taxon>Cressdnaviricota</taxon>
        <taxon>Repensiviricetes</taxon>
        <taxon>Geplafuvirales</taxon>
        <taxon>Geminiviridae</taxon>
        <taxon>Mastrevirus</taxon>
        <taxon>Mastrevirus cicerparvi</taxon>
    </lineage>
</organism>